<protein>
    <submittedName>
        <fullName evidence="5">LacI family transcriptional regulator</fullName>
    </submittedName>
</protein>
<dbReference type="PROSITE" id="PS50932">
    <property type="entry name" value="HTH_LACI_2"/>
    <property type="match status" value="1"/>
</dbReference>
<evidence type="ECO:0000313" key="5">
    <source>
        <dbReference type="EMBL" id="TCL76410.1"/>
    </source>
</evidence>
<comment type="caution">
    <text evidence="5">The sequence shown here is derived from an EMBL/GenBank/DDBJ whole genome shotgun (WGS) entry which is preliminary data.</text>
</comment>
<dbReference type="InterPro" id="IPR046335">
    <property type="entry name" value="LacI/GalR-like_sensor"/>
</dbReference>
<dbReference type="Gene3D" id="3.40.50.2300">
    <property type="match status" value="2"/>
</dbReference>
<dbReference type="CDD" id="cd06267">
    <property type="entry name" value="PBP1_LacI_sugar_binding-like"/>
    <property type="match status" value="1"/>
</dbReference>
<accession>A0A4R1SBM4</accession>
<dbReference type="SUPFAM" id="SSF53822">
    <property type="entry name" value="Periplasmic binding protein-like I"/>
    <property type="match status" value="1"/>
</dbReference>
<dbReference type="PANTHER" id="PTHR30146">
    <property type="entry name" value="LACI-RELATED TRANSCRIPTIONAL REPRESSOR"/>
    <property type="match status" value="1"/>
</dbReference>
<dbReference type="EMBL" id="SLUN01000002">
    <property type="protein sequence ID" value="TCL76410.1"/>
    <property type="molecule type" value="Genomic_DNA"/>
</dbReference>
<dbReference type="PRINTS" id="PR00036">
    <property type="entry name" value="HTHLACI"/>
</dbReference>
<evidence type="ECO:0000313" key="6">
    <source>
        <dbReference type="Proteomes" id="UP000295008"/>
    </source>
</evidence>
<dbReference type="InterPro" id="IPR028082">
    <property type="entry name" value="Peripla_BP_I"/>
</dbReference>
<evidence type="ECO:0000259" key="4">
    <source>
        <dbReference type="PROSITE" id="PS50932"/>
    </source>
</evidence>
<dbReference type="Pfam" id="PF00356">
    <property type="entry name" value="LacI"/>
    <property type="match status" value="1"/>
</dbReference>
<gene>
    <name evidence="5" type="ORF">EDC14_1002169</name>
</gene>
<dbReference type="SUPFAM" id="SSF47413">
    <property type="entry name" value="lambda repressor-like DNA-binding domains"/>
    <property type="match status" value="1"/>
</dbReference>
<sequence length="336" mass="36496">MATIRDVAERAGVSVATVSAVLNQSCKVSEKLTARVLAATRELNYRPNRLARALSQKRTHLIGCLVPTIVNPFFPQVVKSVEDIAFENQFGIFVCNSEGNSGKVRYYQQMLLETQVDGVIIALSWELARPEVIQPFLEAGIPVVGLAGARRSELIDCVVVDDVQGGFDAANHLIELGHTRIGYIGAQNSETTRLRLLGYKKALQAAGLPYDERDIMLGNSFSDAEGYTLAKMLLAREPEISAIFSYNDIMGLGVMSALHDQGIAVPAQLSVIGFDDSAASYSFPKMSTMEIPKAEMGRIAANVLINRIGGQAAAPRVFELPPRLVVRDSTGPLHHE</sequence>
<dbReference type="PANTHER" id="PTHR30146:SF109">
    <property type="entry name" value="HTH-TYPE TRANSCRIPTIONAL REGULATOR GALS"/>
    <property type="match status" value="1"/>
</dbReference>
<organism evidence="5 6">
    <name type="scientific">Hydrogenispora ethanolica</name>
    <dbReference type="NCBI Taxonomy" id="1082276"/>
    <lineage>
        <taxon>Bacteria</taxon>
        <taxon>Bacillati</taxon>
        <taxon>Bacillota</taxon>
        <taxon>Hydrogenispora</taxon>
    </lineage>
</organism>
<dbReference type="Pfam" id="PF13377">
    <property type="entry name" value="Peripla_BP_3"/>
    <property type="match status" value="1"/>
</dbReference>
<dbReference type="GO" id="GO:0003700">
    <property type="term" value="F:DNA-binding transcription factor activity"/>
    <property type="evidence" value="ECO:0007669"/>
    <property type="project" value="TreeGrafter"/>
</dbReference>
<feature type="domain" description="HTH lacI-type" evidence="4">
    <location>
        <begin position="2"/>
        <end position="56"/>
    </location>
</feature>
<evidence type="ECO:0000256" key="1">
    <source>
        <dbReference type="ARBA" id="ARBA00023015"/>
    </source>
</evidence>
<proteinExistence type="predicted"/>
<dbReference type="InterPro" id="IPR010982">
    <property type="entry name" value="Lambda_DNA-bd_dom_sf"/>
</dbReference>
<dbReference type="PROSITE" id="PS00356">
    <property type="entry name" value="HTH_LACI_1"/>
    <property type="match status" value="1"/>
</dbReference>
<dbReference type="Proteomes" id="UP000295008">
    <property type="component" value="Unassembled WGS sequence"/>
</dbReference>
<dbReference type="CDD" id="cd01392">
    <property type="entry name" value="HTH_LacI"/>
    <property type="match status" value="1"/>
</dbReference>
<dbReference type="SMART" id="SM00354">
    <property type="entry name" value="HTH_LACI"/>
    <property type="match status" value="1"/>
</dbReference>
<keyword evidence="3" id="KW-0804">Transcription</keyword>
<dbReference type="AlphaFoldDB" id="A0A4R1SBM4"/>
<dbReference type="GO" id="GO:0000976">
    <property type="term" value="F:transcription cis-regulatory region binding"/>
    <property type="evidence" value="ECO:0007669"/>
    <property type="project" value="TreeGrafter"/>
</dbReference>
<name>A0A4R1SBM4_HYDET</name>
<keyword evidence="1" id="KW-0805">Transcription regulation</keyword>
<dbReference type="Gene3D" id="1.10.260.40">
    <property type="entry name" value="lambda repressor-like DNA-binding domains"/>
    <property type="match status" value="1"/>
</dbReference>
<evidence type="ECO:0000256" key="2">
    <source>
        <dbReference type="ARBA" id="ARBA00023125"/>
    </source>
</evidence>
<keyword evidence="2" id="KW-0238">DNA-binding</keyword>
<keyword evidence="6" id="KW-1185">Reference proteome</keyword>
<reference evidence="5 6" key="1">
    <citation type="submission" date="2019-03" db="EMBL/GenBank/DDBJ databases">
        <title>Genomic Encyclopedia of Type Strains, Phase IV (KMG-IV): sequencing the most valuable type-strain genomes for metagenomic binning, comparative biology and taxonomic classification.</title>
        <authorList>
            <person name="Goeker M."/>
        </authorList>
    </citation>
    <scope>NUCLEOTIDE SEQUENCE [LARGE SCALE GENOMIC DNA]</scope>
    <source>
        <strain evidence="5 6">LX-B</strain>
    </source>
</reference>
<dbReference type="RefSeq" id="WP_165907739.1">
    <property type="nucleotide sequence ID" value="NZ_SLUN01000002.1"/>
</dbReference>
<evidence type="ECO:0000256" key="3">
    <source>
        <dbReference type="ARBA" id="ARBA00023163"/>
    </source>
</evidence>
<dbReference type="InterPro" id="IPR000843">
    <property type="entry name" value="HTH_LacI"/>
</dbReference>